<dbReference type="OrthoDB" id="326533at2"/>
<sequence length="201" mass="22845">MKIRNLPVYLLVFSLNVCQTNQTNGPEHINSKESKFSFTLQYEMDLPTKVLKVGPNLEISIGKFALHSFNHLASQIFNVSSYTARKENDPLEPGTIILRKVQVNRSIVFEEGTTKFQHATFASIVEFLFVKESGETYRILGESDPIQTNTIPFSANDKDSEEKIASTIQSAIEIGLKKIIQPREDWKWDGRQMMFQQGNGN</sequence>
<keyword evidence="1" id="KW-0449">Lipoprotein</keyword>
<dbReference type="RefSeq" id="WP_108959091.1">
    <property type="nucleotide sequence ID" value="NZ_BFAZ01000006.1"/>
</dbReference>
<comment type="caution">
    <text evidence="1">The sequence shown here is derived from an EMBL/GenBank/DDBJ whole genome shotgun (WGS) entry which is preliminary data.</text>
</comment>
<accession>A0A2P2DBH3</accession>
<protein>
    <submittedName>
        <fullName evidence="1">Lipoprotein</fullName>
    </submittedName>
</protein>
<organism evidence="1 2">
    <name type="scientific">Leptospira ellinghausenii</name>
    <dbReference type="NCBI Taxonomy" id="1917822"/>
    <lineage>
        <taxon>Bacteria</taxon>
        <taxon>Pseudomonadati</taxon>
        <taxon>Spirochaetota</taxon>
        <taxon>Spirochaetia</taxon>
        <taxon>Leptospirales</taxon>
        <taxon>Leptospiraceae</taxon>
        <taxon>Leptospira</taxon>
    </lineage>
</organism>
<dbReference type="Proteomes" id="UP000245206">
    <property type="component" value="Unassembled WGS sequence"/>
</dbReference>
<name>A0A2P2DBH3_9LEPT</name>
<keyword evidence="2" id="KW-1185">Reference proteome</keyword>
<reference evidence="2" key="1">
    <citation type="journal article" date="2019" name="Microbiol. Immunol.">
        <title>Molecular and phenotypic characterization of Leptospira johnsonii sp. nov., Leptospira ellinghausenii sp. nov. and Leptospira ryugenii sp. nov. isolated from soil and water in Japan.</title>
        <authorList>
            <person name="Masuzawa T."/>
            <person name="Saito M."/>
            <person name="Nakao R."/>
            <person name="Nikaido Y."/>
            <person name="Matsumoto M."/>
            <person name="Ogawa M."/>
            <person name="Yokoyama M."/>
            <person name="Hidaka Y."/>
            <person name="Tomita J."/>
            <person name="Sakakibara K."/>
            <person name="Suzuki K."/>
            <person name="Yasuda S."/>
            <person name="Sato H."/>
            <person name="Yamaguchi M."/>
            <person name="Yoshida S.I."/>
            <person name="Koizumi N."/>
            <person name="Kawamura Y."/>
        </authorList>
    </citation>
    <scope>NUCLEOTIDE SEQUENCE [LARGE SCALE GENOMIC DNA]</scope>
    <source>
        <strain evidence="2">E18</strain>
    </source>
</reference>
<dbReference type="AlphaFoldDB" id="A0A2P2DBH3"/>
<evidence type="ECO:0000313" key="2">
    <source>
        <dbReference type="Proteomes" id="UP000245206"/>
    </source>
</evidence>
<proteinExistence type="predicted"/>
<gene>
    <name evidence="1" type="ORF">LPTSP2_12330</name>
</gene>
<dbReference type="EMBL" id="BFAZ01000006">
    <property type="protein sequence ID" value="GBF41947.1"/>
    <property type="molecule type" value="Genomic_DNA"/>
</dbReference>
<evidence type="ECO:0000313" key="1">
    <source>
        <dbReference type="EMBL" id="GBF41947.1"/>
    </source>
</evidence>